<evidence type="ECO:0000313" key="6">
    <source>
        <dbReference type="EMBL" id="RFA12168.1"/>
    </source>
</evidence>
<gene>
    <name evidence="6" type="ORF">B7R22_17215</name>
</gene>
<evidence type="ECO:0000256" key="3">
    <source>
        <dbReference type="SAM" id="MobiDB-lite"/>
    </source>
</evidence>
<name>A0A3E0VRU7_9MICO</name>
<dbReference type="OrthoDB" id="2183194at2"/>
<evidence type="ECO:0000313" key="7">
    <source>
        <dbReference type="Proteomes" id="UP000256541"/>
    </source>
</evidence>
<dbReference type="EMBL" id="NBXB01000045">
    <property type="protein sequence ID" value="RFA12168.1"/>
    <property type="molecule type" value="Genomic_DNA"/>
</dbReference>
<keyword evidence="1" id="KW-1188">Viral release from host cell</keyword>
<accession>A0A3E0VRU7</accession>
<keyword evidence="4" id="KW-0812">Transmembrane</keyword>
<evidence type="ECO:0000256" key="4">
    <source>
        <dbReference type="SAM" id="Phobius"/>
    </source>
</evidence>
<evidence type="ECO:0000259" key="5">
    <source>
        <dbReference type="Pfam" id="PF10145"/>
    </source>
</evidence>
<feature type="compositionally biased region" description="Low complexity" evidence="3">
    <location>
        <begin position="102"/>
        <end position="111"/>
    </location>
</feature>
<evidence type="ECO:0000256" key="2">
    <source>
        <dbReference type="SAM" id="Coils"/>
    </source>
</evidence>
<dbReference type="InterPro" id="IPR010090">
    <property type="entry name" value="Phage_tape_meas"/>
</dbReference>
<feature type="region of interest" description="Disordered" evidence="3">
    <location>
        <begin position="31"/>
        <end position="86"/>
    </location>
</feature>
<proteinExistence type="predicted"/>
<feature type="coiled-coil region" evidence="2">
    <location>
        <begin position="736"/>
        <end position="763"/>
    </location>
</feature>
<dbReference type="RefSeq" id="WP_116412944.1">
    <property type="nucleotide sequence ID" value="NZ_NBXB01000045.1"/>
</dbReference>
<keyword evidence="4" id="KW-0472">Membrane</keyword>
<keyword evidence="2" id="KW-0175">Coiled coil</keyword>
<dbReference type="Pfam" id="PF10145">
    <property type="entry name" value="PhageMin_Tail"/>
    <property type="match status" value="1"/>
</dbReference>
<feature type="compositionally biased region" description="Basic and acidic residues" evidence="3">
    <location>
        <begin position="125"/>
        <end position="138"/>
    </location>
</feature>
<reference evidence="6 7" key="1">
    <citation type="submission" date="2017-04" db="EMBL/GenBank/DDBJ databases">
        <title>Comparative genome analysis of Subtercola boreus.</title>
        <authorList>
            <person name="Cho Y.-J."/>
            <person name="Cho A."/>
            <person name="Kim O.-S."/>
            <person name="Lee J.-I."/>
        </authorList>
    </citation>
    <scope>NUCLEOTIDE SEQUENCE [LARGE SCALE GENOMIC DNA]</scope>
    <source>
        <strain evidence="6 7">P27479</strain>
    </source>
</reference>
<feature type="region of interest" description="Disordered" evidence="3">
    <location>
        <begin position="102"/>
        <end position="138"/>
    </location>
</feature>
<organism evidence="6 7">
    <name type="scientific">Subtercola boreus</name>
    <dbReference type="NCBI Taxonomy" id="120213"/>
    <lineage>
        <taxon>Bacteria</taxon>
        <taxon>Bacillati</taxon>
        <taxon>Actinomycetota</taxon>
        <taxon>Actinomycetes</taxon>
        <taxon>Micrococcales</taxon>
        <taxon>Microbacteriaceae</taxon>
        <taxon>Subtercola</taxon>
    </lineage>
</organism>
<keyword evidence="4" id="KW-1133">Transmembrane helix</keyword>
<protein>
    <submittedName>
        <fullName evidence="6">Phage tail tape measure protein</fullName>
    </submittedName>
</protein>
<dbReference type="AlphaFoldDB" id="A0A3E0VRU7"/>
<feature type="compositionally biased region" description="Low complexity" evidence="3">
    <location>
        <begin position="55"/>
        <end position="69"/>
    </location>
</feature>
<dbReference type="PANTHER" id="PTHR37813:SF1">
    <property type="entry name" value="FELS-2 PROPHAGE PROTEIN"/>
    <property type="match status" value="1"/>
</dbReference>
<dbReference type="Proteomes" id="UP000256541">
    <property type="component" value="Unassembled WGS sequence"/>
</dbReference>
<feature type="transmembrane region" description="Helical" evidence="4">
    <location>
        <begin position="488"/>
        <end position="509"/>
    </location>
</feature>
<evidence type="ECO:0000256" key="1">
    <source>
        <dbReference type="ARBA" id="ARBA00022612"/>
    </source>
</evidence>
<feature type="domain" description="Phage tail tape measure protein" evidence="5">
    <location>
        <begin position="195"/>
        <end position="395"/>
    </location>
</feature>
<comment type="caution">
    <text evidence="6">The sequence shown here is derived from an EMBL/GenBank/DDBJ whole genome shotgun (WGS) entry which is preliminary data.</text>
</comment>
<sequence length="1066" mass="108764">MDSGKIVYQILMQGAAVFKKDAAEADAATKKLGNTAEQSAAKVTKSGGALDKTGAAASKAKAPLEAAAAAEKRVGSEADGASNSAQELGTSIDEAGQKSAGAANGLDAAADSTKKLSEGSDEAAESTKKAAEGAKDLASDTAEAKETIGEAAAAIGAGFAAASILAISKFAEFQSGLSNVDSSTHATAAEMAQLSDAALDAGAKTSFSARGAADAEDELAKAGLSVSDIVGGSLTGSLSLAAAGQLDVARAAEIAATTLKQFNLTGADTEHVADLLAAGAGKAQGSVDDLAQGLKYVGPVTAALGVSLDETVGTLSLFASQGLLADQAGTGLRGVIQSLVSPSIQASKTLAAYNVNLFDSNGKFIGLAGTAQALDDAFGGLDDATRSAALGQIFGNEQITAAQIFYKDGAKAVDDWTSKVNESGYAADTAARKQDNLNSDIEKLGGSLDTALIKTGAAANGPLRDMVQLVSSLIDVYSGLPDVVQGGVLMFGVATAAVLLFGGTLLLAIPKIAEFRGAVALLGSQMPRTVAAMRGLSSFLMGPWGIAIAAAIVGVTLLASYLDSLQASSTEITNSLKTATSAAEIFATVGKGKDVKWIQGVSKDLGDLNPILDAAQEQSGNLFARFDSSHFGAFDALRDTGKQLGELAATDLPSAARAFNLLADATDKSPEHLQTLLDQMPDYKAALVEQATQLGINVTSTDEAANKQELLNLAMGRTVAPTEKAAEVSKSSAEKYNDSANAVNDLTNELDELVKAIDKANGVGQDAVTSNATYQDSLNDVKAAIANIDPVTGKAKDAADALSTSIDESTLAGSANAAMFSDLAKKGQDAITAQYNLDQQTMSSKDAADKYVASLNGNKQALYDQIYALTGNADAAQALTDKIYAIPDPKPLSARIDTATATAAIDAFIAKLNSIPGQRDVTINEVVKQTGRPQGEVGAAYNANGNIFGFAAGGLTERHVAQMARAGDMRVWAEPETGGEAYIPMAMSKRARSTALLSHVANEFGLDLTPRGAQRFADGGFTGTPAKSGGLTWTGDIVLQLPSGIDGPSISKLVRAEVNQIVRETR</sequence>
<dbReference type="PANTHER" id="PTHR37813">
    <property type="entry name" value="FELS-2 PROPHAGE PROTEIN"/>
    <property type="match status" value="1"/>
</dbReference>
<dbReference type="NCBIfam" id="TIGR01760">
    <property type="entry name" value="tape_meas_TP901"/>
    <property type="match status" value="1"/>
</dbReference>
<feature type="transmembrane region" description="Helical" evidence="4">
    <location>
        <begin position="536"/>
        <end position="562"/>
    </location>
</feature>